<dbReference type="PANTHER" id="PTHR46481">
    <property type="entry name" value="ZINC FINGER BED DOMAIN-CONTAINING PROTEIN 4"/>
    <property type="match status" value="1"/>
</dbReference>
<dbReference type="OrthoDB" id="2448202at2759"/>
<comment type="subunit">
    <text evidence="2">Homodimer.</text>
</comment>
<feature type="compositionally biased region" description="Acidic residues" evidence="11">
    <location>
        <begin position="156"/>
        <end position="182"/>
    </location>
</feature>
<dbReference type="GO" id="GO:0008270">
    <property type="term" value="F:zinc ion binding"/>
    <property type="evidence" value="ECO:0007669"/>
    <property type="project" value="UniProtKB-KW"/>
</dbReference>
<dbReference type="Pfam" id="PF05699">
    <property type="entry name" value="Dimer_Tnp_hAT"/>
    <property type="match status" value="1"/>
</dbReference>
<dbReference type="InterPro" id="IPR008906">
    <property type="entry name" value="HATC_C_dom"/>
</dbReference>
<keyword evidence="6" id="KW-0805">Transcription regulation</keyword>
<sequence length="750" mass="85873">MSQNILPKGNHLPSVEQLSALAKGRVPPNTVANTEKCRYLQNVKPDWRYNLHNKVDFPDLYARFDGLLKDMKKKSIGETKSTDGLSTDEIRHIIQHETLNPNVPLVDTPDGIIFRKGQQKNDQGGIDGNQFDLNIPFPPDPTRVWKSSDFNNFDEFEPFEQDAPPIEDEENDDNYEDSEDETSPQSRRTSPTWKYFNEQTIQHPGYPVCCKCQCVFGKKTGISTLKRHLASTHKIKIGNVKNTGKNHSTLDFRRTDPWPEKEKNERDIAVVEWVIGDAQPFRSVENLRFKIMINKFDSRYQIPDEKTVKTLVVDYFKEQRKNIQEDLNAIPGKLSLTADMWTSTCNNDAFLGLTIHYIDNNWNLKNFLLDIISFTTRHTGNNIANAIKSVLTEFNLLEKTLALTTDNESAMVVCGRIIAEELTRELNDQSFRHYRCSAHILNLAAQQGIKIIDDEVVKIRELMKKIKHSTLRCDRLRELCSIENLTYYKPQLDVETRWNSTYYMIVKFQKMLRPIEMLAATDQGIKKFVPDAQGWIKINDTLTLLEPLEKATVLLSASSYPTISDVRFLFLGIQQHLNDYIGKEGFSQSEVASSILQKIDQYWEVVDSSTLASTVLDPRTKLTLFSTGEESTNAINAVKRRFSEYHTPMSQPAVINHDNGEEIDRYLALPCDDNVAPLLWWQAHFREFPALGAMARDYLSIQATSVACEQAFSVASNTITRTRNRLQPDTSRALLCSKSWLEKGIGEKRN</sequence>
<dbReference type="SMART" id="SM00614">
    <property type="entry name" value="ZnF_BED"/>
    <property type="match status" value="1"/>
</dbReference>
<dbReference type="InterPro" id="IPR025525">
    <property type="entry name" value="hAT-like_transposase_RNase-H"/>
</dbReference>
<keyword evidence="7" id="KW-0238">DNA-binding</keyword>
<keyword evidence="5" id="KW-0862">Zinc</keyword>
<dbReference type="PROSITE" id="PS50808">
    <property type="entry name" value="ZF_BED"/>
    <property type="match status" value="1"/>
</dbReference>
<name>A0A8H3L8H6_9GLOM</name>
<feature type="region of interest" description="Disordered" evidence="11">
    <location>
        <begin position="156"/>
        <end position="191"/>
    </location>
</feature>
<proteinExistence type="predicted"/>
<dbReference type="Pfam" id="PF14372">
    <property type="entry name" value="hAT-like_RNase-H"/>
    <property type="match status" value="1"/>
</dbReference>
<protein>
    <submittedName>
        <fullName evidence="13">Zinc finger BED domain-containing protein RICESLEEPER 2-like</fullName>
    </submittedName>
</protein>
<dbReference type="PANTHER" id="PTHR46481:SF10">
    <property type="entry name" value="ZINC FINGER BED DOMAIN-CONTAINING PROTEIN 39"/>
    <property type="match status" value="1"/>
</dbReference>
<evidence type="ECO:0000256" key="10">
    <source>
        <dbReference type="PROSITE-ProRule" id="PRU00027"/>
    </source>
</evidence>
<evidence type="ECO:0000256" key="6">
    <source>
        <dbReference type="ARBA" id="ARBA00023015"/>
    </source>
</evidence>
<evidence type="ECO:0000256" key="11">
    <source>
        <dbReference type="SAM" id="MobiDB-lite"/>
    </source>
</evidence>
<dbReference type="InterPro" id="IPR012337">
    <property type="entry name" value="RNaseH-like_sf"/>
</dbReference>
<gene>
    <name evidence="13" type="ORF">RCL2_000809900</name>
</gene>
<dbReference type="EMBL" id="BLAL01000053">
    <property type="protein sequence ID" value="GES80837.1"/>
    <property type="molecule type" value="Genomic_DNA"/>
</dbReference>
<keyword evidence="4 10" id="KW-0863">Zinc-finger</keyword>
<evidence type="ECO:0000256" key="2">
    <source>
        <dbReference type="ARBA" id="ARBA00011738"/>
    </source>
</evidence>
<dbReference type="AlphaFoldDB" id="A0A8H3L8H6"/>
<keyword evidence="9" id="KW-0539">Nucleus</keyword>
<evidence type="ECO:0000256" key="5">
    <source>
        <dbReference type="ARBA" id="ARBA00022833"/>
    </source>
</evidence>
<dbReference type="InterPro" id="IPR052035">
    <property type="entry name" value="ZnF_BED_domain_contain"/>
</dbReference>
<evidence type="ECO:0000256" key="8">
    <source>
        <dbReference type="ARBA" id="ARBA00023163"/>
    </source>
</evidence>
<evidence type="ECO:0000256" key="7">
    <source>
        <dbReference type="ARBA" id="ARBA00023125"/>
    </source>
</evidence>
<feature type="domain" description="BED-type" evidence="12">
    <location>
        <begin position="187"/>
        <end position="240"/>
    </location>
</feature>
<reference evidence="13" key="1">
    <citation type="submission" date="2019-10" db="EMBL/GenBank/DDBJ databases">
        <title>Conservation and host-specific expression of non-tandemly repeated heterogenous ribosome RNA gene in arbuscular mycorrhizal fungi.</title>
        <authorList>
            <person name="Maeda T."/>
            <person name="Kobayashi Y."/>
            <person name="Nakagawa T."/>
            <person name="Ezawa T."/>
            <person name="Yamaguchi K."/>
            <person name="Bino T."/>
            <person name="Nishimoto Y."/>
            <person name="Shigenobu S."/>
            <person name="Kawaguchi M."/>
        </authorList>
    </citation>
    <scope>NUCLEOTIDE SEQUENCE</scope>
    <source>
        <strain evidence="13">HR1</strain>
    </source>
</reference>
<evidence type="ECO:0000256" key="1">
    <source>
        <dbReference type="ARBA" id="ARBA00004123"/>
    </source>
</evidence>
<dbReference type="SUPFAM" id="SSF53098">
    <property type="entry name" value="Ribonuclease H-like"/>
    <property type="match status" value="1"/>
</dbReference>
<dbReference type="Proteomes" id="UP000615446">
    <property type="component" value="Unassembled WGS sequence"/>
</dbReference>
<dbReference type="Pfam" id="PF02892">
    <property type="entry name" value="zf-BED"/>
    <property type="match status" value="1"/>
</dbReference>
<comment type="subcellular location">
    <subcellularLocation>
        <location evidence="1">Nucleus</location>
    </subcellularLocation>
</comment>
<evidence type="ECO:0000313" key="13">
    <source>
        <dbReference type="EMBL" id="GES80837.1"/>
    </source>
</evidence>
<keyword evidence="3" id="KW-0479">Metal-binding</keyword>
<accession>A0A8H3L8H6</accession>
<keyword evidence="8" id="KW-0804">Transcription</keyword>
<dbReference type="InterPro" id="IPR003656">
    <property type="entry name" value="Znf_BED"/>
</dbReference>
<organism evidence="13 14">
    <name type="scientific">Rhizophagus clarus</name>
    <dbReference type="NCBI Taxonomy" id="94130"/>
    <lineage>
        <taxon>Eukaryota</taxon>
        <taxon>Fungi</taxon>
        <taxon>Fungi incertae sedis</taxon>
        <taxon>Mucoromycota</taxon>
        <taxon>Glomeromycotina</taxon>
        <taxon>Glomeromycetes</taxon>
        <taxon>Glomerales</taxon>
        <taxon>Glomeraceae</taxon>
        <taxon>Rhizophagus</taxon>
    </lineage>
</organism>
<dbReference type="GO" id="GO:0046983">
    <property type="term" value="F:protein dimerization activity"/>
    <property type="evidence" value="ECO:0007669"/>
    <property type="project" value="InterPro"/>
</dbReference>
<evidence type="ECO:0000256" key="4">
    <source>
        <dbReference type="ARBA" id="ARBA00022771"/>
    </source>
</evidence>
<evidence type="ECO:0000313" key="14">
    <source>
        <dbReference type="Proteomes" id="UP000615446"/>
    </source>
</evidence>
<evidence type="ECO:0000256" key="9">
    <source>
        <dbReference type="ARBA" id="ARBA00023242"/>
    </source>
</evidence>
<dbReference type="GO" id="GO:0005634">
    <property type="term" value="C:nucleus"/>
    <property type="evidence" value="ECO:0007669"/>
    <property type="project" value="UniProtKB-SubCell"/>
</dbReference>
<dbReference type="SUPFAM" id="SSF140996">
    <property type="entry name" value="Hermes dimerisation domain"/>
    <property type="match status" value="1"/>
</dbReference>
<evidence type="ECO:0000256" key="3">
    <source>
        <dbReference type="ARBA" id="ARBA00022723"/>
    </source>
</evidence>
<dbReference type="GO" id="GO:0003677">
    <property type="term" value="F:DNA binding"/>
    <property type="evidence" value="ECO:0007669"/>
    <property type="project" value="UniProtKB-KW"/>
</dbReference>
<evidence type="ECO:0000259" key="12">
    <source>
        <dbReference type="PROSITE" id="PS50808"/>
    </source>
</evidence>
<comment type="caution">
    <text evidence="13">The sequence shown here is derived from an EMBL/GenBank/DDBJ whole genome shotgun (WGS) entry which is preliminary data.</text>
</comment>